<name>A0A7Y4IJB8_MYXXA</name>
<reference evidence="1 2" key="1">
    <citation type="submission" date="2020-05" db="EMBL/GenBank/DDBJ databases">
        <authorList>
            <person name="Whitworth D."/>
        </authorList>
    </citation>
    <scope>NUCLEOTIDE SEQUENCE [LARGE SCALE GENOMIC DNA]</scope>
    <source>
        <strain evidence="1 2">AM005</strain>
    </source>
</reference>
<dbReference type="RefSeq" id="WP_171442382.1">
    <property type="nucleotide sequence ID" value="NZ_JABFNS010000068.1"/>
</dbReference>
<sequence length="145" mass="15972">MNRPQISVALRLFHPDLDPERVSSALGINPQHAWKAGEPRRTPEGESLPGVYPSGYWSIRRDLSEEAALDEFLASWVRELEPHASLLQEISSSGGNAEFYVIWKYGATPRDTLGRGLLLAMAALGIDLSLEVFGRPPHGDEPPAE</sequence>
<evidence type="ECO:0000313" key="1">
    <source>
        <dbReference type="EMBL" id="NOJ80181.1"/>
    </source>
</evidence>
<organism evidence="1 2">
    <name type="scientific">Myxococcus xanthus</name>
    <dbReference type="NCBI Taxonomy" id="34"/>
    <lineage>
        <taxon>Bacteria</taxon>
        <taxon>Pseudomonadati</taxon>
        <taxon>Myxococcota</taxon>
        <taxon>Myxococcia</taxon>
        <taxon>Myxococcales</taxon>
        <taxon>Cystobacterineae</taxon>
        <taxon>Myxococcaceae</taxon>
        <taxon>Myxococcus</taxon>
    </lineage>
</organism>
<dbReference type="Pfam" id="PF14106">
    <property type="entry name" value="DUF4279"/>
    <property type="match status" value="1"/>
</dbReference>
<accession>A0A7Y4IJB8</accession>
<dbReference type="InterPro" id="IPR025459">
    <property type="entry name" value="DUF4279"/>
</dbReference>
<dbReference type="EMBL" id="JABFNT010000052">
    <property type="protein sequence ID" value="NOJ80181.1"/>
    <property type="molecule type" value="Genomic_DNA"/>
</dbReference>
<protein>
    <submittedName>
        <fullName evidence="1">DUF4279 domain-containing protein</fullName>
    </submittedName>
</protein>
<dbReference type="AlphaFoldDB" id="A0A7Y4IJB8"/>
<proteinExistence type="predicted"/>
<comment type="caution">
    <text evidence="1">The sequence shown here is derived from an EMBL/GenBank/DDBJ whole genome shotgun (WGS) entry which is preliminary data.</text>
</comment>
<evidence type="ECO:0000313" key="2">
    <source>
        <dbReference type="Proteomes" id="UP000533080"/>
    </source>
</evidence>
<dbReference type="Proteomes" id="UP000533080">
    <property type="component" value="Unassembled WGS sequence"/>
</dbReference>
<gene>
    <name evidence="1" type="ORF">HNV28_17860</name>
</gene>